<evidence type="ECO:0000313" key="2">
    <source>
        <dbReference type="EMBL" id="MCF5108137.1"/>
    </source>
</evidence>
<dbReference type="Proteomes" id="UP000814003">
    <property type="component" value="Unassembled WGS sequence"/>
</dbReference>
<comment type="caution">
    <text evidence="3">The sequence shown here is derived from an EMBL/GenBank/DDBJ whole genome shotgun (WGS) entry which is preliminary data.</text>
</comment>
<evidence type="ECO:0000313" key="3">
    <source>
        <dbReference type="EMBL" id="NNA99405.1"/>
    </source>
</evidence>
<dbReference type="RefSeq" id="WP_130898180.1">
    <property type="nucleotide sequence ID" value="NZ_CBCRYT010000033.1"/>
</dbReference>
<dbReference type="AlphaFoldDB" id="A0A7Y1QPQ5"/>
<feature type="transmembrane region" description="Helical" evidence="1">
    <location>
        <begin position="20"/>
        <end position="44"/>
    </location>
</feature>
<name>A0A7Y1QPQ5_9PSED</name>
<protein>
    <submittedName>
        <fullName evidence="3">Uncharacterized protein</fullName>
    </submittedName>
</protein>
<proteinExistence type="predicted"/>
<keyword evidence="1" id="KW-1133">Transmembrane helix</keyword>
<keyword evidence="1" id="KW-0472">Membrane</keyword>
<dbReference type="GeneID" id="70105204"/>
<sequence>MLKNNQKKGIQFECYLKNIVFSGGGAMIFVLAFGVSSAMAVPLLSGGFTGYSSSRGCNGYKVSTATGSPTLLRSKSGSGGEENLYEVCKDRETLDSLIEFSDRLFSPRSAPGDAAVIRSNN</sequence>
<gene>
    <name evidence="2" type="ORF">GIW56_14930</name>
    <name evidence="3" type="ORF">HBO33_30165</name>
</gene>
<reference evidence="2 5" key="1">
    <citation type="submission" date="2019-11" db="EMBL/GenBank/DDBJ databases">
        <title>Epiphytic Pseudomonas syringae from cherry orchards.</title>
        <authorList>
            <person name="Hulin M.T."/>
        </authorList>
    </citation>
    <scope>NUCLEOTIDE SEQUENCE [LARGE SCALE GENOMIC DNA]</scope>
    <source>
        <strain evidence="2 5">PA-6-5B</strain>
    </source>
</reference>
<evidence type="ECO:0000313" key="5">
    <source>
        <dbReference type="Proteomes" id="UP000814003"/>
    </source>
</evidence>
<evidence type="ECO:0000256" key="1">
    <source>
        <dbReference type="SAM" id="Phobius"/>
    </source>
</evidence>
<evidence type="ECO:0000313" key="4">
    <source>
        <dbReference type="Proteomes" id="UP000542111"/>
    </source>
</evidence>
<accession>A0A7Y1QPQ5</accession>
<reference evidence="3 4" key="2">
    <citation type="journal article" date="2020" name="Front. Microbiol.">
        <title>Genetic Organization of the aprX-lipA2 Operon Affects the Proteolytic Potential of Pseudomonas Species in Milk.</title>
        <authorList>
            <person name="Maier C."/>
            <person name="Huptas C."/>
            <person name="von Neubeck M."/>
            <person name="Scherer S."/>
            <person name="Wenning M."/>
            <person name="Lucking G."/>
        </authorList>
    </citation>
    <scope>NUCLEOTIDE SEQUENCE [LARGE SCALE GENOMIC DNA]</scope>
    <source>
        <strain evidence="3 4">G4779</strain>
    </source>
</reference>
<dbReference type="Proteomes" id="UP000542111">
    <property type="component" value="Unassembled WGS sequence"/>
</dbReference>
<dbReference type="EMBL" id="JAAQYP010000098">
    <property type="protein sequence ID" value="NNA99405.1"/>
    <property type="molecule type" value="Genomic_DNA"/>
</dbReference>
<keyword evidence="1" id="KW-0812">Transmembrane</keyword>
<organism evidence="3 4">
    <name type="scientific">Pseudomonas gessardii</name>
    <dbReference type="NCBI Taxonomy" id="78544"/>
    <lineage>
        <taxon>Bacteria</taxon>
        <taxon>Pseudomonadati</taxon>
        <taxon>Pseudomonadota</taxon>
        <taxon>Gammaproteobacteria</taxon>
        <taxon>Pseudomonadales</taxon>
        <taxon>Pseudomonadaceae</taxon>
        <taxon>Pseudomonas</taxon>
    </lineage>
</organism>
<keyword evidence="5" id="KW-1185">Reference proteome</keyword>
<dbReference type="EMBL" id="WKED01000024">
    <property type="protein sequence ID" value="MCF5108137.1"/>
    <property type="molecule type" value="Genomic_DNA"/>
</dbReference>